<dbReference type="RefSeq" id="WP_344496605.1">
    <property type="nucleotide sequence ID" value="NZ_BAAAQX010000084.1"/>
</dbReference>
<dbReference type="Pfam" id="PF13450">
    <property type="entry name" value="NAD_binding_8"/>
    <property type="match status" value="1"/>
</dbReference>
<accession>A0ABN3D5P2</accession>
<evidence type="ECO:0000256" key="2">
    <source>
        <dbReference type="ARBA" id="ARBA00038396"/>
    </source>
</evidence>
<dbReference type="PANTHER" id="PTHR43747">
    <property type="entry name" value="FAD-BINDING PROTEIN"/>
    <property type="match status" value="1"/>
</dbReference>
<organism evidence="3 4">
    <name type="scientific">Nonomuraea monospora</name>
    <dbReference type="NCBI Taxonomy" id="568818"/>
    <lineage>
        <taxon>Bacteria</taxon>
        <taxon>Bacillati</taxon>
        <taxon>Actinomycetota</taxon>
        <taxon>Actinomycetes</taxon>
        <taxon>Streptosporangiales</taxon>
        <taxon>Streptosporangiaceae</taxon>
        <taxon>Nonomuraea</taxon>
    </lineage>
</organism>
<sequence>MGDEHAIVIGAGFAGLLAARVLADHYPAVTLLEKDPVTTDTVRRPGLPQARHVHVLLDRGMRGLEALFPGLAGELAGAGAATFDVCRMAAMLPRGWAPDVPLGLPLTSVDRGVLDRALRRRVLALPGVRLEAGFGVERVLFTRGRCAGVSGHAGQHGFRDVHADLVVDASGRHSRLPHWLAAAGLPAPPERVLPGRACYTSRLYQRPAGGSWRPAVELTSAPLIPRGAAAVPVEPGRWLVSLTGMNQQAPADEAGFLRYARSLRNPEISRVITEGRPLTRVHRYAVLPNRWRLHHRTASAGSGGLLAFGDALFCLNPVYGQGMTVITMQALLLRDLLAEGRRPEAFAVRAPRLLAVPWLMTTAADIGWTPGRRRSPARLAAHALNRLLDHAPHDADVYRSLFSVIHLAASPATLLHPRLLVHLGRPSPGGSP</sequence>
<gene>
    <name evidence="3" type="ORF">GCM10009850_122090</name>
</gene>
<comment type="caution">
    <text evidence="3">The sequence shown here is derived from an EMBL/GenBank/DDBJ whole genome shotgun (WGS) entry which is preliminary data.</text>
</comment>
<dbReference type="InterPro" id="IPR036188">
    <property type="entry name" value="FAD/NAD-bd_sf"/>
</dbReference>
<comment type="similarity">
    <text evidence="2">Belongs to the flavin-dependent halogenase family. Bacterial tryptophan halogenase subfamily.</text>
</comment>
<keyword evidence="1" id="KW-0560">Oxidoreductase</keyword>
<proteinExistence type="inferred from homology"/>
<evidence type="ECO:0000256" key="1">
    <source>
        <dbReference type="ARBA" id="ARBA00023002"/>
    </source>
</evidence>
<protein>
    <submittedName>
        <fullName evidence="3">Uncharacterized protein</fullName>
    </submittedName>
</protein>
<dbReference type="InterPro" id="IPR050816">
    <property type="entry name" value="Flavin-dep_Halogenase_NPB"/>
</dbReference>
<dbReference type="Proteomes" id="UP001499843">
    <property type="component" value="Unassembled WGS sequence"/>
</dbReference>
<dbReference type="EMBL" id="BAAAQX010000084">
    <property type="protein sequence ID" value="GAA2220244.1"/>
    <property type="molecule type" value="Genomic_DNA"/>
</dbReference>
<keyword evidence="4" id="KW-1185">Reference proteome</keyword>
<dbReference type="SUPFAM" id="SSF51905">
    <property type="entry name" value="FAD/NAD(P)-binding domain"/>
    <property type="match status" value="1"/>
</dbReference>
<dbReference type="PANTHER" id="PTHR43747:SF5">
    <property type="entry name" value="FAD-BINDING DOMAIN-CONTAINING PROTEIN"/>
    <property type="match status" value="1"/>
</dbReference>
<evidence type="ECO:0000313" key="3">
    <source>
        <dbReference type="EMBL" id="GAA2220244.1"/>
    </source>
</evidence>
<reference evidence="3 4" key="1">
    <citation type="journal article" date="2019" name="Int. J. Syst. Evol. Microbiol.">
        <title>The Global Catalogue of Microorganisms (GCM) 10K type strain sequencing project: providing services to taxonomists for standard genome sequencing and annotation.</title>
        <authorList>
            <consortium name="The Broad Institute Genomics Platform"/>
            <consortium name="The Broad Institute Genome Sequencing Center for Infectious Disease"/>
            <person name="Wu L."/>
            <person name="Ma J."/>
        </authorList>
    </citation>
    <scope>NUCLEOTIDE SEQUENCE [LARGE SCALE GENOMIC DNA]</scope>
    <source>
        <strain evidence="3 4">JCM 16114</strain>
    </source>
</reference>
<dbReference type="PRINTS" id="PR00420">
    <property type="entry name" value="RNGMNOXGNASE"/>
</dbReference>
<name>A0ABN3D5P2_9ACTN</name>
<dbReference type="Gene3D" id="3.50.50.60">
    <property type="entry name" value="FAD/NAD(P)-binding domain"/>
    <property type="match status" value="1"/>
</dbReference>
<evidence type="ECO:0000313" key="4">
    <source>
        <dbReference type="Proteomes" id="UP001499843"/>
    </source>
</evidence>